<evidence type="ECO:0000313" key="2">
    <source>
        <dbReference type="Proteomes" id="UP000064243"/>
    </source>
</evidence>
<sequence>MLALTAHVGHVGANGLAPWGSATEIEQTYSGQKVVFDTTSDTTAGLSSVLDRASLISVLNGADPLDNKIVIVLHGGAIPFFAIKNYAKNKDLMHRAQSLSVGAVVEYRMCRAAARLQGLQPKDIHGFVKMVPMADAEIVRLQQEEGFAYMQ</sequence>
<organism evidence="1 2">
    <name type="scientific">Thiobacillus denitrificans</name>
    <dbReference type="NCBI Taxonomy" id="36861"/>
    <lineage>
        <taxon>Bacteria</taxon>
        <taxon>Pseudomonadati</taxon>
        <taxon>Pseudomonadota</taxon>
        <taxon>Betaproteobacteria</taxon>
        <taxon>Nitrosomonadales</taxon>
        <taxon>Thiobacillaceae</taxon>
        <taxon>Thiobacillus</taxon>
    </lineage>
</organism>
<dbReference type="OrthoDB" id="8563147at2"/>
<dbReference type="EMBL" id="LDUG01000006">
    <property type="protein sequence ID" value="KVW99446.1"/>
    <property type="molecule type" value="Genomic_DNA"/>
</dbReference>
<dbReference type="InterPro" id="IPR027396">
    <property type="entry name" value="DsrEFH-like"/>
</dbReference>
<dbReference type="PATRIC" id="fig|36861.3.peg.3091"/>
<gene>
    <name evidence="1" type="ORF">ABW22_01810</name>
</gene>
<accession>A0A106BVK5</accession>
<keyword evidence="2" id="KW-1185">Reference proteome</keyword>
<protein>
    <submittedName>
        <fullName evidence="1">Uncharacterized protein</fullName>
    </submittedName>
</protein>
<dbReference type="SUPFAM" id="SSF75169">
    <property type="entry name" value="DsrEFH-like"/>
    <property type="match status" value="1"/>
</dbReference>
<dbReference type="Gene3D" id="3.40.1260.10">
    <property type="entry name" value="DsrEFH-like"/>
    <property type="match status" value="1"/>
</dbReference>
<dbReference type="PANTHER" id="PTHR37691:SF1">
    <property type="entry name" value="BLR3518 PROTEIN"/>
    <property type="match status" value="1"/>
</dbReference>
<evidence type="ECO:0000313" key="1">
    <source>
        <dbReference type="EMBL" id="KVW99446.1"/>
    </source>
</evidence>
<dbReference type="PANTHER" id="PTHR37691">
    <property type="entry name" value="BLR3518 PROTEIN"/>
    <property type="match status" value="1"/>
</dbReference>
<comment type="caution">
    <text evidence="1">The sequence shown here is derived from an EMBL/GenBank/DDBJ whole genome shotgun (WGS) entry which is preliminary data.</text>
</comment>
<proteinExistence type="predicted"/>
<dbReference type="AlphaFoldDB" id="A0A106BVK5"/>
<reference evidence="1 2" key="1">
    <citation type="journal article" date="2015" name="Appl. Environ. Microbiol.">
        <title>Aerobic and Anaerobic Thiosulfate Oxidation by a Cold-Adapted, Subglacial Chemoautotroph.</title>
        <authorList>
            <person name="Harrold Z.R."/>
            <person name="Skidmore M.L."/>
            <person name="Hamilton T.L."/>
            <person name="Desch L."/>
            <person name="Amada K."/>
            <person name="van Gelder W."/>
            <person name="Glover K."/>
            <person name="Roden E.E."/>
            <person name="Boyd E.S."/>
        </authorList>
    </citation>
    <scope>NUCLEOTIDE SEQUENCE [LARGE SCALE GENOMIC DNA]</scope>
    <source>
        <strain evidence="1 2">RG</strain>
    </source>
</reference>
<dbReference type="Proteomes" id="UP000064243">
    <property type="component" value="Unassembled WGS sequence"/>
</dbReference>
<name>A0A106BVK5_THIDE</name>